<evidence type="ECO:0000313" key="3">
    <source>
        <dbReference type="Proteomes" id="UP000186922"/>
    </source>
</evidence>
<organism evidence="2 3">
    <name type="scientific">Ramazzottius varieornatus</name>
    <name type="common">Water bear</name>
    <name type="synonym">Tardigrade</name>
    <dbReference type="NCBI Taxonomy" id="947166"/>
    <lineage>
        <taxon>Eukaryota</taxon>
        <taxon>Metazoa</taxon>
        <taxon>Ecdysozoa</taxon>
        <taxon>Tardigrada</taxon>
        <taxon>Eutardigrada</taxon>
        <taxon>Parachela</taxon>
        <taxon>Hypsibioidea</taxon>
        <taxon>Ramazzottiidae</taxon>
        <taxon>Ramazzottius</taxon>
    </lineage>
</organism>
<dbReference type="EMBL" id="BDGG01000001">
    <property type="protein sequence ID" value="GAU89530.1"/>
    <property type="molecule type" value="Genomic_DNA"/>
</dbReference>
<dbReference type="Proteomes" id="UP000186922">
    <property type="component" value="Unassembled WGS sequence"/>
</dbReference>
<evidence type="ECO:0000313" key="2">
    <source>
        <dbReference type="EMBL" id="GAU89530.1"/>
    </source>
</evidence>
<proteinExistence type="predicted"/>
<evidence type="ECO:0000256" key="1">
    <source>
        <dbReference type="SAM" id="MobiDB-lite"/>
    </source>
</evidence>
<reference evidence="2 3" key="1">
    <citation type="journal article" date="2016" name="Nat. Commun.">
        <title>Extremotolerant tardigrade genome and improved radiotolerance of human cultured cells by tardigrade-unique protein.</title>
        <authorList>
            <person name="Hashimoto T."/>
            <person name="Horikawa D.D."/>
            <person name="Saito Y."/>
            <person name="Kuwahara H."/>
            <person name="Kozuka-Hata H."/>
            <person name="Shin-I T."/>
            <person name="Minakuchi Y."/>
            <person name="Ohishi K."/>
            <person name="Motoyama A."/>
            <person name="Aizu T."/>
            <person name="Enomoto A."/>
            <person name="Kondo K."/>
            <person name="Tanaka S."/>
            <person name="Hara Y."/>
            <person name="Koshikawa S."/>
            <person name="Sagara H."/>
            <person name="Miura T."/>
            <person name="Yokobori S."/>
            <person name="Miyagawa K."/>
            <person name="Suzuki Y."/>
            <person name="Kubo T."/>
            <person name="Oyama M."/>
            <person name="Kohara Y."/>
            <person name="Fujiyama A."/>
            <person name="Arakawa K."/>
            <person name="Katayama T."/>
            <person name="Toyoda A."/>
            <person name="Kunieda T."/>
        </authorList>
    </citation>
    <scope>NUCLEOTIDE SEQUENCE [LARGE SCALE GENOMIC DNA]</scope>
    <source>
        <strain evidence="2 3">YOKOZUNA-1</strain>
    </source>
</reference>
<comment type="caution">
    <text evidence="2">The sequence shown here is derived from an EMBL/GenBank/DDBJ whole genome shotgun (WGS) entry which is preliminary data.</text>
</comment>
<dbReference type="AlphaFoldDB" id="A0A1D1ULV7"/>
<name>A0A1D1ULV7_RAMVA</name>
<protein>
    <submittedName>
        <fullName evidence="2">Uncharacterized protein</fullName>
    </submittedName>
</protein>
<keyword evidence="3" id="KW-1185">Reference proteome</keyword>
<accession>A0A1D1ULV7</accession>
<sequence length="206" mass="23150">MFTDFSMVSKGHVVVFFYGVKAEPPLSALQILPFQDFRPPFAGQSISEKMVCFATVDNMEYSCLVLSINYVSSLEQLWNETFRTCKRLYEDMGKRWSTELRLISPTLSIQDAMSPHPSDFASLPMVEPEDVKYFISLDDLKHEAPMNSEQLSEQNQETDSREASLLADLTVRSRSDTPALRSGAGDKIPSTSATTDAIPRSYLVTQ</sequence>
<gene>
    <name evidence="2" type="primary">RvY_02073-1</name>
    <name evidence="2" type="synonym">RvY_02073.1</name>
    <name evidence="2" type="ORF">RvY_02073</name>
</gene>
<feature type="region of interest" description="Disordered" evidence="1">
    <location>
        <begin position="171"/>
        <end position="206"/>
    </location>
</feature>